<dbReference type="InterPro" id="IPR038141">
    <property type="entry name" value="YutD-like_sf"/>
</dbReference>
<name>A0ABX2T0C1_9BACL</name>
<dbReference type="Proteomes" id="UP000531840">
    <property type="component" value="Unassembled WGS sequence"/>
</dbReference>
<evidence type="ECO:0000313" key="3">
    <source>
        <dbReference type="Proteomes" id="UP000531840"/>
    </source>
</evidence>
<evidence type="ECO:0000313" key="2">
    <source>
        <dbReference type="EMBL" id="NYS46645.1"/>
    </source>
</evidence>
<gene>
    <name evidence="2" type="ORF">HZY85_00350</name>
</gene>
<dbReference type="EMBL" id="JACBYF010000001">
    <property type="protein sequence ID" value="NYS46645.1"/>
    <property type="molecule type" value="Genomic_DNA"/>
</dbReference>
<accession>A0ABX2T0C1</accession>
<keyword evidence="3" id="KW-1185">Reference proteome</keyword>
<proteinExistence type="predicted"/>
<dbReference type="InterPro" id="IPR009370">
    <property type="entry name" value="YutD-like"/>
</dbReference>
<comment type="caution">
    <text evidence="2">The sequence shown here is derived from an EMBL/GenBank/DDBJ whole genome shotgun (WGS) entry which is preliminary data.</text>
</comment>
<protein>
    <submittedName>
        <fullName evidence="2">YutD family protein</fullName>
    </submittedName>
</protein>
<sequence>MAHKNLIFETEHGIFELLFNYKDAFEKELFIDKYVNILDDKQFILGDIAYDKLRLSGFILSKDTNNPKNINNLEDYILEFCNLGCPFFVLKKLNKKSKSKIEEDKVKMQENGSKSNPGDGIN</sequence>
<dbReference type="Gene3D" id="3.50.4.20">
    <property type="match status" value="1"/>
</dbReference>
<feature type="region of interest" description="Disordered" evidence="1">
    <location>
        <begin position="100"/>
        <end position="122"/>
    </location>
</feature>
<organism evidence="2 3">
    <name type="scientific">Gemelliphila palaticanis</name>
    <dbReference type="NCBI Taxonomy" id="81950"/>
    <lineage>
        <taxon>Bacteria</taxon>
        <taxon>Bacillati</taxon>
        <taxon>Bacillota</taxon>
        <taxon>Bacilli</taxon>
        <taxon>Bacillales</taxon>
        <taxon>Gemellaceae</taxon>
        <taxon>Gemelliphila</taxon>
    </lineage>
</organism>
<evidence type="ECO:0000256" key="1">
    <source>
        <dbReference type="SAM" id="MobiDB-lite"/>
    </source>
</evidence>
<dbReference type="Pfam" id="PF06265">
    <property type="entry name" value="YutD-like"/>
    <property type="match status" value="1"/>
</dbReference>
<reference evidence="2 3" key="1">
    <citation type="submission" date="2020-07" db="EMBL/GenBank/DDBJ databases">
        <title>MOT database genomes.</title>
        <authorList>
            <person name="Joseph S."/>
            <person name="Aduse-Opoku J."/>
            <person name="Hashim A."/>
            <person name="Wade W."/>
            <person name="Curtis M."/>
        </authorList>
    </citation>
    <scope>NUCLEOTIDE SEQUENCE [LARGE SCALE GENOMIC DNA]</scope>
    <source>
        <strain evidence="2 3">CIP 106318</strain>
    </source>
</reference>